<dbReference type="EMBL" id="KF900562">
    <property type="protein sequence ID" value="AIE99398.1"/>
    <property type="molecule type" value="Genomic_DNA"/>
</dbReference>
<dbReference type="EC" id="3.5.1.2" evidence="8"/>
<comment type="subunit">
    <text evidence="8">Part of the FGAM synthase complex composed of 1 PurL, 1 PurQ and 2 PurS subunits.</text>
</comment>
<evidence type="ECO:0000313" key="9">
    <source>
        <dbReference type="EMBL" id="AIE99398.1"/>
    </source>
</evidence>
<organism evidence="9">
    <name type="scientific">uncultured marine thaumarchaeote KM3_10_C07</name>
    <dbReference type="NCBI Taxonomy" id="1455986"/>
    <lineage>
        <taxon>Archaea</taxon>
        <taxon>Nitrososphaerota</taxon>
        <taxon>environmental samples</taxon>
    </lineage>
</organism>
<dbReference type="PIRSF" id="PIRSF001586">
    <property type="entry name" value="FGAM_synth_I"/>
    <property type="match status" value="1"/>
</dbReference>
<evidence type="ECO:0000256" key="7">
    <source>
        <dbReference type="ARBA" id="ARBA00022962"/>
    </source>
</evidence>
<dbReference type="PROSITE" id="PS51273">
    <property type="entry name" value="GATASE_TYPE_1"/>
    <property type="match status" value="1"/>
</dbReference>
<dbReference type="HAMAP" id="MF_00421">
    <property type="entry name" value="PurQ"/>
    <property type="match status" value="1"/>
</dbReference>
<dbReference type="InterPro" id="IPR010075">
    <property type="entry name" value="PRibForGlyAmidine_synth_PurQ"/>
</dbReference>
<evidence type="ECO:0000256" key="8">
    <source>
        <dbReference type="HAMAP-Rule" id="MF_00421"/>
    </source>
</evidence>
<evidence type="ECO:0000256" key="4">
    <source>
        <dbReference type="ARBA" id="ARBA00022755"/>
    </source>
</evidence>
<feature type="active site" description="Nucleophile" evidence="8">
    <location>
        <position position="87"/>
    </location>
</feature>
<feature type="active site" evidence="8">
    <location>
        <position position="203"/>
    </location>
</feature>
<name>A0A075G720_9ARCH</name>
<reference evidence="9" key="1">
    <citation type="journal article" date="2014" name="Genome Biol. Evol.">
        <title>Pangenome evidence for extensive interdomain horizontal transfer affecting lineage core and shell genes in uncultured planktonic thaumarchaeota and euryarchaeota.</title>
        <authorList>
            <person name="Deschamps P."/>
            <person name="Zivanovic Y."/>
            <person name="Moreira D."/>
            <person name="Rodriguez-Valera F."/>
            <person name="Lopez-Garcia P."/>
        </authorList>
    </citation>
    <scope>NUCLEOTIDE SEQUENCE</scope>
</reference>
<comment type="pathway">
    <text evidence="8">Purine metabolism; IMP biosynthesis via de novo pathway; 5-amino-1-(5-phospho-D-ribosyl)imidazole from N(2)-formyl-N(1)-(5-phospho-D-ribosyl)glycinamide: step 1/2.</text>
</comment>
<comment type="catalytic activity">
    <reaction evidence="8">
        <text>N(2)-formyl-N(1)-(5-phospho-beta-D-ribosyl)glycinamide + L-glutamine + ATP + H2O = 2-formamido-N(1)-(5-O-phospho-beta-D-ribosyl)acetamidine + L-glutamate + ADP + phosphate + H(+)</text>
        <dbReference type="Rhea" id="RHEA:17129"/>
        <dbReference type="ChEBI" id="CHEBI:15377"/>
        <dbReference type="ChEBI" id="CHEBI:15378"/>
        <dbReference type="ChEBI" id="CHEBI:29985"/>
        <dbReference type="ChEBI" id="CHEBI:30616"/>
        <dbReference type="ChEBI" id="CHEBI:43474"/>
        <dbReference type="ChEBI" id="CHEBI:58359"/>
        <dbReference type="ChEBI" id="CHEBI:147286"/>
        <dbReference type="ChEBI" id="CHEBI:147287"/>
        <dbReference type="ChEBI" id="CHEBI:456216"/>
        <dbReference type="EC" id="6.3.5.3"/>
    </reaction>
</comment>
<comment type="subcellular location">
    <subcellularLocation>
        <location evidence="8">Cytoplasm</location>
    </subcellularLocation>
</comment>
<evidence type="ECO:0000256" key="2">
    <source>
        <dbReference type="ARBA" id="ARBA00022598"/>
    </source>
</evidence>
<comment type="catalytic activity">
    <reaction evidence="8">
        <text>L-glutamine + H2O = L-glutamate + NH4(+)</text>
        <dbReference type="Rhea" id="RHEA:15889"/>
        <dbReference type="ChEBI" id="CHEBI:15377"/>
        <dbReference type="ChEBI" id="CHEBI:28938"/>
        <dbReference type="ChEBI" id="CHEBI:29985"/>
        <dbReference type="ChEBI" id="CHEBI:58359"/>
        <dbReference type="EC" id="3.5.1.2"/>
    </reaction>
</comment>
<evidence type="ECO:0000256" key="3">
    <source>
        <dbReference type="ARBA" id="ARBA00022741"/>
    </source>
</evidence>
<evidence type="ECO:0000256" key="1">
    <source>
        <dbReference type="ARBA" id="ARBA00022490"/>
    </source>
</evidence>
<keyword evidence="3 8" id="KW-0547">Nucleotide-binding</keyword>
<keyword evidence="2 8" id="KW-0436">Ligase</keyword>
<dbReference type="UniPathway" id="UPA00074">
    <property type="reaction ID" value="UER00128"/>
</dbReference>
<keyword evidence="4 8" id="KW-0658">Purine biosynthesis</keyword>
<dbReference type="PANTHER" id="PTHR47552:SF1">
    <property type="entry name" value="PHOSPHORIBOSYLFORMYLGLYCINAMIDINE SYNTHASE SUBUNIT PURQ"/>
    <property type="match status" value="1"/>
</dbReference>
<dbReference type="SUPFAM" id="SSF52317">
    <property type="entry name" value="Class I glutamine amidotransferase-like"/>
    <property type="match status" value="1"/>
</dbReference>
<dbReference type="GO" id="GO:0006189">
    <property type="term" value="P:'de novo' IMP biosynthetic process"/>
    <property type="evidence" value="ECO:0007669"/>
    <property type="project" value="UniProtKB-UniRule"/>
</dbReference>
<dbReference type="NCBIfam" id="TIGR01737">
    <property type="entry name" value="FGAM_synth_I"/>
    <property type="match status" value="1"/>
</dbReference>
<accession>A0A075G720</accession>
<keyword evidence="6 8" id="KW-0067">ATP-binding</keyword>
<dbReference type="InterPro" id="IPR029062">
    <property type="entry name" value="Class_I_gatase-like"/>
</dbReference>
<dbReference type="GO" id="GO:0004359">
    <property type="term" value="F:glutaminase activity"/>
    <property type="evidence" value="ECO:0007669"/>
    <property type="project" value="UniProtKB-EC"/>
</dbReference>
<keyword evidence="1 8" id="KW-0963">Cytoplasm</keyword>
<dbReference type="EC" id="6.3.5.3" evidence="8"/>
<keyword evidence="5 8" id="KW-0378">Hydrolase</keyword>
<protein>
    <recommendedName>
        <fullName evidence="8">Phosphoribosylformylglycinamidine synthase subunit PurQ</fullName>
        <shortName evidence="8">FGAM synthase</shortName>
        <ecNumber evidence="8">6.3.5.3</ecNumber>
    </recommendedName>
    <alternativeName>
        <fullName evidence="8">Formylglycinamide ribonucleotide amidotransferase subunit I</fullName>
        <shortName evidence="8">FGAR amidotransferase I</shortName>
        <shortName evidence="8">FGAR-AT I</shortName>
    </alternativeName>
    <alternativeName>
        <fullName evidence="8">Glutaminase PurQ</fullName>
        <ecNumber evidence="8">3.5.1.2</ecNumber>
    </alternativeName>
    <alternativeName>
        <fullName evidence="8">Phosphoribosylformylglycinamidine synthase subunit I</fullName>
    </alternativeName>
</protein>
<keyword evidence="7 8" id="KW-0315">Glutamine amidotransferase</keyword>
<gene>
    <name evidence="9" type="primary">purL</name>
    <name evidence="8" type="synonym">purQ</name>
</gene>
<dbReference type="Pfam" id="PF13507">
    <property type="entry name" value="GATase_5"/>
    <property type="match status" value="1"/>
</dbReference>
<dbReference type="AlphaFoldDB" id="A0A075G720"/>
<dbReference type="CDD" id="cd01740">
    <property type="entry name" value="GATase1_FGAR_AT"/>
    <property type="match status" value="1"/>
</dbReference>
<dbReference type="GO" id="GO:0005737">
    <property type="term" value="C:cytoplasm"/>
    <property type="evidence" value="ECO:0007669"/>
    <property type="project" value="UniProtKB-SubCell"/>
</dbReference>
<dbReference type="SMART" id="SM01211">
    <property type="entry name" value="GATase_5"/>
    <property type="match status" value="1"/>
</dbReference>
<dbReference type="GO" id="GO:0004642">
    <property type="term" value="F:phosphoribosylformylglycinamidine synthase activity"/>
    <property type="evidence" value="ECO:0007669"/>
    <property type="project" value="UniProtKB-UniRule"/>
</dbReference>
<dbReference type="GO" id="GO:0005524">
    <property type="term" value="F:ATP binding"/>
    <property type="evidence" value="ECO:0007669"/>
    <property type="project" value="UniProtKB-KW"/>
</dbReference>
<evidence type="ECO:0000256" key="5">
    <source>
        <dbReference type="ARBA" id="ARBA00022801"/>
    </source>
</evidence>
<evidence type="ECO:0000256" key="6">
    <source>
        <dbReference type="ARBA" id="ARBA00022840"/>
    </source>
</evidence>
<feature type="active site" evidence="8">
    <location>
        <position position="205"/>
    </location>
</feature>
<comment type="function">
    <text evidence="8">Part of the phosphoribosylformylglycinamidine synthase complex involved in the purines biosynthetic pathway. Catalyzes the ATP-dependent conversion of formylglycinamide ribonucleotide (FGAR) and glutamine to yield formylglycinamidine ribonucleotide (FGAM) and glutamate. The FGAM synthase complex is composed of three subunits. PurQ produces an ammonia molecule by converting glutamine to glutamate. PurL transfers the ammonia molecule to FGAR to form FGAM in an ATP-dependent manner. PurS interacts with PurQ and PurL and is thought to assist in the transfer of the ammonia molecule from PurQ to PurL.</text>
</comment>
<dbReference type="Gene3D" id="3.40.50.880">
    <property type="match status" value="1"/>
</dbReference>
<dbReference type="PANTHER" id="PTHR47552">
    <property type="entry name" value="PHOSPHORIBOSYLFORMYLGLYCINAMIDINE SYNTHASE SUBUNIT PURQ"/>
    <property type="match status" value="1"/>
</dbReference>
<dbReference type="NCBIfam" id="NF002957">
    <property type="entry name" value="PRK03619.1"/>
    <property type="match status" value="1"/>
</dbReference>
<sequence length="237" mass="26323">MNTAIIQFPGTNCDIDTYRVFNELLNVEPTLIWHEKTTDLEKYDAIVLPGGFSYGDRLRAGVIAAYSPIIKQLKKLSLKGKPIIGICNGFQILVESGLLPGALLTNSNLKFICKWVDLKVETNNLFTNSFQSNSIIRMPIAHNEGRYYVSEEKLQELERNNQIVLRYSDSEGNTSMDNNPNGSISNIAAVSNSDGNVLGMMPHPERASDSLLSPYSSDDGIGIFRSMILSLEVMLKE</sequence>
<proteinExistence type="inferred from homology"/>